<protein>
    <submittedName>
        <fullName evidence="2">Uncharacterized protein</fullName>
    </submittedName>
</protein>
<gene>
    <name evidence="2" type="ORF">CYNAS_LOCUS18615</name>
</gene>
<feature type="transmembrane region" description="Helical" evidence="1">
    <location>
        <begin position="180"/>
        <end position="201"/>
    </location>
</feature>
<sequence length="217" mass="24716">MRERFGILLLCFKCIVLYADGETERKLCDLQYNDSLIVAHISWASEDRRCLPQFLKVEYLAKSSYMIIPETTCMQGPYNNSDTVVCIRGPAVGDWLQEAVKKSLRTSLPQSQLLQCFADACFLKNQFSHEEFHQSSTHNFFTSTTNRTASAMTYDEAVLDYFERLYNEALHSSEEYDDGVHLWAIILTSVLFAFFAIVAAYESLALMFCKGNAADSI</sequence>
<keyword evidence="1" id="KW-1133">Transmembrane helix</keyword>
<keyword evidence="3" id="KW-1185">Reference proteome</keyword>
<dbReference type="EMBL" id="CATQJL010000316">
    <property type="protein sequence ID" value="CAJ0606632.1"/>
    <property type="molecule type" value="Genomic_DNA"/>
</dbReference>
<evidence type="ECO:0000313" key="2">
    <source>
        <dbReference type="EMBL" id="CAJ0606632.1"/>
    </source>
</evidence>
<proteinExistence type="predicted"/>
<dbReference type="Proteomes" id="UP001176961">
    <property type="component" value="Unassembled WGS sequence"/>
</dbReference>
<keyword evidence="1" id="KW-0472">Membrane</keyword>
<evidence type="ECO:0000313" key="3">
    <source>
        <dbReference type="Proteomes" id="UP001176961"/>
    </source>
</evidence>
<name>A0AA36H9T7_CYLNA</name>
<accession>A0AA36H9T7</accession>
<dbReference type="AlphaFoldDB" id="A0AA36H9T7"/>
<organism evidence="2 3">
    <name type="scientific">Cylicocyclus nassatus</name>
    <name type="common">Nematode worm</name>
    <dbReference type="NCBI Taxonomy" id="53992"/>
    <lineage>
        <taxon>Eukaryota</taxon>
        <taxon>Metazoa</taxon>
        <taxon>Ecdysozoa</taxon>
        <taxon>Nematoda</taxon>
        <taxon>Chromadorea</taxon>
        <taxon>Rhabditida</taxon>
        <taxon>Rhabditina</taxon>
        <taxon>Rhabditomorpha</taxon>
        <taxon>Strongyloidea</taxon>
        <taxon>Strongylidae</taxon>
        <taxon>Cylicocyclus</taxon>
    </lineage>
</organism>
<comment type="caution">
    <text evidence="2">The sequence shown here is derived from an EMBL/GenBank/DDBJ whole genome shotgun (WGS) entry which is preliminary data.</text>
</comment>
<keyword evidence="1" id="KW-0812">Transmembrane</keyword>
<reference evidence="2" key="1">
    <citation type="submission" date="2023-07" db="EMBL/GenBank/DDBJ databases">
        <authorList>
            <consortium name="CYATHOMIX"/>
        </authorList>
    </citation>
    <scope>NUCLEOTIDE SEQUENCE</scope>
    <source>
        <strain evidence="2">N/A</strain>
    </source>
</reference>
<evidence type="ECO:0000256" key="1">
    <source>
        <dbReference type="SAM" id="Phobius"/>
    </source>
</evidence>